<evidence type="ECO:0000313" key="3">
    <source>
        <dbReference type="Proteomes" id="UP000703893"/>
    </source>
</evidence>
<dbReference type="InterPro" id="IPR011990">
    <property type="entry name" value="TPR-like_helical_dom_sf"/>
</dbReference>
<dbReference type="EMBL" id="VGJX01000445">
    <property type="protein sequence ID" value="MBM3275107.1"/>
    <property type="molecule type" value="Genomic_DNA"/>
</dbReference>
<feature type="non-terminal residue" evidence="2">
    <location>
        <position position="1"/>
    </location>
</feature>
<dbReference type="Proteomes" id="UP000703893">
    <property type="component" value="Unassembled WGS sequence"/>
</dbReference>
<proteinExistence type="predicted"/>
<evidence type="ECO:0000256" key="1">
    <source>
        <dbReference type="SAM" id="MobiDB-lite"/>
    </source>
</evidence>
<dbReference type="SUPFAM" id="SSF48452">
    <property type="entry name" value="TPR-like"/>
    <property type="match status" value="1"/>
</dbReference>
<feature type="compositionally biased region" description="Low complexity" evidence="1">
    <location>
        <begin position="14"/>
        <end position="41"/>
    </location>
</feature>
<sequence>PSAAPASTPPVGTRPVVASATAATSSARPNSAGAAAQAGSGDEARARKDVTDAVRLFQAERFDEAAAALEKASRRAPGSKTGKDAASKARLVREFAEHWGAAQKALRSRRAREASDALSRAQSTDRRLGGYFRDRIDTQLAEQLYVVAIQAYNRQAYDEAIQVNARVLELQPGHALGTRLQTKMRSSAAAVARQAQRALDNGDKEGARRLAQAALRLVGESEPAGRAARKVLDNL</sequence>
<evidence type="ECO:0008006" key="4">
    <source>
        <dbReference type="Google" id="ProtNLM"/>
    </source>
</evidence>
<name>A0A937X5E1_9BACT</name>
<gene>
    <name evidence="2" type="ORF">FJZ00_08130</name>
</gene>
<dbReference type="Gene3D" id="1.25.40.10">
    <property type="entry name" value="Tetratricopeptide repeat domain"/>
    <property type="match status" value="1"/>
</dbReference>
<feature type="region of interest" description="Disordered" evidence="1">
    <location>
        <begin position="1"/>
        <end position="47"/>
    </location>
</feature>
<comment type="caution">
    <text evidence="2">The sequence shown here is derived from an EMBL/GenBank/DDBJ whole genome shotgun (WGS) entry which is preliminary data.</text>
</comment>
<protein>
    <recommendedName>
        <fullName evidence="4">Tetratricopeptide repeat protein</fullName>
    </recommendedName>
</protein>
<evidence type="ECO:0000313" key="2">
    <source>
        <dbReference type="EMBL" id="MBM3275107.1"/>
    </source>
</evidence>
<organism evidence="2 3">
    <name type="scientific">Candidatus Tanganyikabacteria bacterium</name>
    <dbReference type="NCBI Taxonomy" id="2961651"/>
    <lineage>
        <taxon>Bacteria</taxon>
        <taxon>Bacillati</taxon>
        <taxon>Candidatus Sericytochromatia</taxon>
        <taxon>Candidatus Tanganyikabacteria</taxon>
    </lineage>
</organism>
<accession>A0A937X5E1</accession>
<reference evidence="2 3" key="1">
    <citation type="submission" date="2019-03" db="EMBL/GenBank/DDBJ databases">
        <title>Lake Tanganyika Metagenome-Assembled Genomes (MAGs).</title>
        <authorList>
            <person name="Tran P."/>
        </authorList>
    </citation>
    <scope>NUCLEOTIDE SEQUENCE [LARGE SCALE GENOMIC DNA]</scope>
    <source>
        <strain evidence="2">K_DeepCast_65m_m2_236</strain>
    </source>
</reference>
<dbReference type="AlphaFoldDB" id="A0A937X5E1"/>